<dbReference type="InterPro" id="IPR052337">
    <property type="entry name" value="SAT4-like"/>
</dbReference>
<reference evidence="9 10" key="1">
    <citation type="submission" date="2019-04" db="EMBL/GenBank/DDBJ databases">
        <title>High contiguity whole genome sequence and gene annotation resource for two Venturia nashicola isolates.</title>
        <authorList>
            <person name="Prokchorchik M."/>
            <person name="Won K."/>
            <person name="Lee Y."/>
            <person name="Choi E.D."/>
            <person name="Segonzac C."/>
            <person name="Sohn K.H."/>
        </authorList>
    </citation>
    <scope>NUCLEOTIDE SEQUENCE [LARGE SCALE GENOMIC DNA]</scope>
    <source>
        <strain evidence="9 10">PRI2</strain>
    </source>
</reference>
<feature type="compositionally biased region" description="Basic and acidic residues" evidence="6">
    <location>
        <begin position="487"/>
        <end position="498"/>
    </location>
</feature>
<organism evidence="9 10">
    <name type="scientific">Venturia nashicola</name>
    <dbReference type="NCBI Taxonomy" id="86259"/>
    <lineage>
        <taxon>Eukaryota</taxon>
        <taxon>Fungi</taxon>
        <taxon>Dikarya</taxon>
        <taxon>Ascomycota</taxon>
        <taxon>Pezizomycotina</taxon>
        <taxon>Dothideomycetes</taxon>
        <taxon>Pleosporomycetidae</taxon>
        <taxon>Venturiales</taxon>
        <taxon>Venturiaceae</taxon>
        <taxon>Venturia</taxon>
    </lineage>
</organism>
<comment type="similarity">
    <text evidence="5">Belongs to the SAT4 family.</text>
</comment>
<feature type="transmembrane region" description="Helical" evidence="7">
    <location>
        <begin position="102"/>
        <end position="119"/>
    </location>
</feature>
<feature type="region of interest" description="Disordered" evidence="6">
    <location>
        <begin position="391"/>
        <end position="449"/>
    </location>
</feature>
<evidence type="ECO:0000313" key="10">
    <source>
        <dbReference type="Proteomes" id="UP000298493"/>
    </source>
</evidence>
<comment type="subcellular location">
    <subcellularLocation>
        <location evidence="1">Membrane</location>
        <topology evidence="1">Multi-pass membrane protein</topology>
    </subcellularLocation>
</comment>
<dbReference type="EMBL" id="SNSC02000005">
    <property type="protein sequence ID" value="TID24077.1"/>
    <property type="molecule type" value="Genomic_DNA"/>
</dbReference>
<evidence type="ECO:0000256" key="6">
    <source>
        <dbReference type="SAM" id="MobiDB-lite"/>
    </source>
</evidence>
<keyword evidence="10" id="KW-1185">Reference proteome</keyword>
<feature type="transmembrane region" description="Helical" evidence="7">
    <location>
        <begin position="209"/>
        <end position="229"/>
    </location>
</feature>
<feature type="transmembrane region" description="Helical" evidence="7">
    <location>
        <begin position="42"/>
        <end position="62"/>
    </location>
</feature>
<evidence type="ECO:0000256" key="4">
    <source>
        <dbReference type="ARBA" id="ARBA00023136"/>
    </source>
</evidence>
<evidence type="ECO:0000256" key="7">
    <source>
        <dbReference type="SAM" id="Phobius"/>
    </source>
</evidence>
<feature type="domain" description="Rhodopsin" evidence="8">
    <location>
        <begin position="33"/>
        <end position="265"/>
    </location>
</feature>
<feature type="transmembrane region" description="Helical" evidence="7">
    <location>
        <begin position="126"/>
        <end position="149"/>
    </location>
</feature>
<dbReference type="PANTHER" id="PTHR33048">
    <property type="entry name" value="PTH11-LIKE INTEGRAL MEMBRANE PROTEIN (AFU_ORTHOLOGUE AFUA_5G11245)"/>
    <property type="match status" value="1"/>
</dbReference>
<name>A0A4Z1P554_9PEZI</name>
<evidence type="ECO:0000256" key="2">
    <source>
        <dbReference type="ARBA" id="ARBA00022692"/>
    </source>
</evidence>
<sequence>MPVPLKVESWVWFSLGVSLVGCRILSRTLSFGTVKKLMVDDYMMVATLVPYTALLVTMNIVANTNSNLIPPDVDVNHFSQKEINERIYGSKLVVVVEEMQCITIWSLKGCLIFLYYRLTVNLGPHIYVLALLGYTITTFIVMEILYIFVWCSPFHDYWAVPTPNVQCNAATDHLITNTVFNLTSDLAMLLIGFSLFIRSKLPWSRKLILAGIFSLGMFVILAAVLNKYYSFAHPFGPEWTFWYIRESSTAMIVANLPFVWTLLRRVFKLQSFDGLPTQRTIPYHSSRSARGRHTKIDQKHSQTLSKSHVHRGSNKSGSNHDSHNSTIDMKSFTKQHQSLPNDLSFADILGPGGMAPPPSAADAAHLPKPVKKPSFKDQGLFGRGDLELMLDPWDSGAEEDTPTRFRDSMNSGARPGPIPVASNRDSVRSGRSTDQPPGSPASSKTMSRIRDEEAQYNLQDVRAGCHYHDRPLDWVLKKSEMGNFDYEGRIVDTPDHGDLTQPPQRPPSIKRKEEPLVL</sequence>
<evidence type="ECO:0000256" key="3">
    <source>
        <dbReference type="ARBA" id="ARBA00022989"/>
    </source>
</evidence>
<feature type="transmembrane region" description="Helical" evidence="7">
    <location>
        <begin position="179"/>
        <end position="197"/>
    </location>
</feature>
<dbReference type="PROSITE" id="PS51257">
    <property type="entry name" value="PROKAR_LIPOPROTEIN"/>
    <property type="match status" value="1"/>
</dbReference>
<evidence type="ECO:0000256" key="1">
    <source>
        <dbReference type="ARBA" id="ARBA00004141"/>
    </source>
</evidence>
<dbReference type="InterPro" id="IPR049326">
    <property type="entry name" value="Rhodopsin_dom_fungi"/>
</dbReference>
<dbReference type="OrthoDB" id="3903189at2759"/>
<feature type="region of interest" description="Disordered" evidence="6">
    <location>
        <begin position="342"/>
        <end position="379"/>
    </location>
</feature>
<accession>A0A4Z1P554</accession>
<comment type="caution">
    <text evidence="9">The sequence shown here is derived from an EMBL/GenBank/DDBJ whole genome shotgun (WGS) entry which is preliminary data.</text>
</comment>
<keyword evidence="3 7" id="KW-1133">Transmembrane helix</keyword>
<feature type="compositionally biased region" description="Polar residues" evidence="6">
    <location>
        <begin position="429"/>
        <end position="446"/>
    </location>
</feature>
<dbReference type="Proteomes" id="UP000298493">
    <property type="component" value="Unassembled WGS sequence"/>
</dbReference>
<evidence type="ECO:0000259" key="8">
    <source>
        <dbReference type="Pfam" id="PF20684"/>
    </source>
</evidence>
<keyword evidence="4 7" id="KW-0472">Membrane</keyword>
<feature type="region of interest" description="Disordered" evidence="6">
    <location>
        <begin position="283"/>
        <end position="326"/>
    </location>
</feature>
<feature type="region of interest" description="Disordered" evidence="6">
    <location>
        <begin position="487"/>
        <end position="518"/>
    </location>
</feature>
<feature type="transmembrane region" description="Helical" evidence="7">
    <location>
        <begin position="241"/>
        <end position="263"/>
    </location>
</feature>
<dbReference type="PANTHER" id="PTHR33048:SF110">
    <property type="entry name" value="UBID FAMILY DECARBOXYLASE"/>
    <property type="match status" value="1"/>
</dbReference>
<keyword evidence="2 7" id="KW-0812">Transmembrane</keyword>
<evidence type="ECO:0000256" key="5">
    <source>
        <dbReference type="ARBA" id="ARBA00038359"/>
    </source>
</evidence>
<protein>
    <recommendedName>
        <fullName evidence="8">Rhodopsin domain-containing protein</fullName>
    </recommendedName>
</protein>
<proteinExistence type="inferred from homology"/>
<feature type="transmembrane region" description="Helical" evidence="7">
    <location>
        <begin position="12"/>
        <end position="30"/>
    </location>
</feature>
<dbReference type="GO" id="GO:0016020">
    <property type="term" value="C:membrane"/>
    <property type="evidence" value="ECO:0007669"/>
    <property type="project" value="UniProtKB-SubCell"/>
</dbReference>
<dbReference type="AlphaFoldDB" id="A0A4Z1P554"/>
<evidence type="ECO:0000313" key="9">
    <source>
        <dbReference type="EMBL" id="TID24077.1"/>
    </source>
</evidence>
<gene>
    <name evidence="9" type="ORF">E6O75_ATG02442</name>
</gene>
<dbReference type="Pfam" id="PF20684">
    <property type="entry name" value="Fung_rhodopsin"/>
    <property type="match status" value="1"/>
</dbReference>